<protein>
    <submittedName>
        <fullName evidence="1">Uncharacterized protein</fullName>
    </submittedName>
</protein>
<comment type="caution">
    <text evidence="1">The sequence shown here is derived from an EMBL/GenBank/DDBJ whole genome shotgun (WGS) entry which is preliminary data.</text>
</comment>
<dbReference type="Gene3D" id="3.10.180.10">
    <property type="entry name" value="2,3-Dihydroxybiphenyl 1,2-Dioxygenase, domain 1"/>
    <property type="match status" value="1"/>
</dbReference>
<evidence type="ECO:0000313" key="2">
    <source>
        <dbReference type="Proteomes" id="UP000465778"/>
    </source>
</evidence>
<dbReference type="Proteomes" id="UP000465778">
    <property type="component" value="Unassembled WGS sequence"/>
</dbReference>
<dbReference type="SUPFAM" id="SSF54593">
    <property type="entry name" value="Glyoxalase/Bleomycin resistance protein/Dihydroxybiphenyl dioxygenase"/>
    <property type="match status" value="1"/>
</dbReference>
<accession>A0A380XDM9</accession>
<sequence length="138" mass="15442">MAKEIGNLKGEILMSKPLLKGVEGIFIPVKNPELSAGWYEEVLGFQLIYMEKEAAVMRIGDHAQTVVCLVRISPHQPMKFPENQFGVGKYYNFIPEDIEETHKLLLEKGVNVNPIGGEGTTRFFTFFDPDGNPLGVCQ</sequence>
<dbReference type="CDD" id="cd06587">
    <property type="entry name" value="VOC"/>
    <property type="match status" value="1"/>
</dbReference>
<proteinExistence type="predicted"/>
<dbReference type="Pfam" id="PF00903">
    <property type="entry name" value="Glyoxalase"/>
    <property type="match status" value="1"/>
</dbReference>
<dbReference type="InterPro" id="IPR004360">
    <property type="entry name" value="Glyas_Fos-R_dOase_dom"/>
</dbReference>
<dbReference type="EMBL" id="VDEM01000018">
    <property type="protein sequence ID" value="KAF0824216.1"/>
    <property type="molecule type" value="Genomic_DNA"/>
</dbReference>
<evidence type="ECO:0000313" key="1">
    <source>
        <dbReference type="EMBL" id="KAF0824216.1"/>
    </source>
</evidence>
<dbReference type="InterPro" id="IPR029068">
    <property type="entry name" value="Glyas_Bleomycin-R_OHBP_Dase"/>
</dbReference>
<name>A0A380XDM9_CYTFI</name>
<dbReference type="AlphaFoldDB" id="A0A380XDM9"/>
<dbReference type="InterPro" id="IPR037523">
    <property type="entry name" value="VOC_core"/>
</dbReference>
<organism evidence="1 2">
    <name type="scientific">Cytobacillus firmus</name>
    <name type="common">Bacillus firmus</name>
    <dbReference type="NCBI Taxonomy" id="1399"/>
    <lineage>
        <taxon>Bacteria</taxon>
        <taxon>Bacillati</taxon>
        <taxon>Bacillota</taxon>
        <taxon>Bacilli</taxon>
        <taxon>Bacillales</taxon>
        <taxon>Bacillaceae</taxon>
        <taxon>Cytobacillus</taxon>
    </lineage>
</organism>
<dbReference type="PROSITE" id="PS51819">
    <property type="entry name" value="VOC"/>
    <property type="match status" value="1"/>
</dbReference>
<gene>
    <name evidence="1" type="ORF">KIS1582_2031</name>
</gene>
<reference evidence="1 2" key="1">
    <citation type="journal article" date="2020" name="G3 (Bethesda)">
        <title>Whole Genome Sequencing and Comparative Genomics of Two Nematicidal Bacillus Strains Reveals a Wide Range of Possible Virulence Factors.</title>
        <authorList>
            <person name="Susic N."/>
            <person name="Janezic S."/>
            <person name="Rupnik M."/>
            <person name="Geric Stare B."/>
        </authorList>
    </citation>
    <scope>NUCLEOTIDE SEQUENCE [LARGE SCALE GENOMIC DNA]</scope>
    <source>
        <strain evidence="1 2">I-1582</strain>
    </source>
</reference>